<feature type="coiled-coil region" evidence="1">
    <location>
        <begin position="19"/>
        <end position="53"/>
    </location>
</feature>
<keyword evidence="2" id="KW-0282">Flagellum</keyword>
<dbReference type="OrthoDB" id="295355at2759"/>
<dbReference type="PANTHER" id="PTHR28661:SF1">
    <property type="entry name" value="MICROTUBULE NUCLEATION FACTOR SSNA1"/>
    <property type="match status" value="1"/>
</dbReference>
<keyword evidence="3" id="KW-1185">Reference proteome</keyword>
<dbReference type="InterPro" id="IPR033362">
    <property type="entry name" value="SSNA1_fam"/>
</dbReference>
<comment type="caution">
    <text evidence="2">The sequence shown here is derived from an EMBL/GenBank/DDBJ whole genome shotgun (WGS) entry which is preliminary data.</text>
</comment>
<dbReference type="EMBL" id="ATMH01001684">
    <property type="protein sequence ID" value="EPY34286.1"/>
    <property type="molecule type" value="Genomic_DNA"/>
</dbReference>
<sequence>MASLGSDVQATSIEIVSIIEEMKERSADLEFELKREQEEKARIIVELGALQRRLSSIDESLGKKTAAKKELDQRLDETCAAFRNILESSKKLLSNAKDDVVGVHTRK</sequence>
<evidence type="ECO:0000256" key="1">
    <source>
        <dbReference type="SAM" id="Coils"/>
    </source>
</evidence>
<keyword evidence="1" id="KW-0175">Coiled coil</keyword>
<protein>
    <submittedName>
        <fullName evidence="2">Sporangia induced deflagellation-inducible protein</fullName>
    </submittedName>
</protein>
<accession>S9W4L4</accession>
<evidence type="ECO:0000313" key="2">
    <source>
        <dbReference type="EMBL" id="EPY34286.1"/>
    </source>
</evidence>
<keyword evidence="2" id="KW-0969">Cilium</keyword>
<organism evidence="2 3">
    <name type="scientific">Strigomonas culicis</name>
    <dbReference type="NCBI Taxonomy" id="28005"/>
    <lineage>
        <taxon>Eukaryota</taxon>
        <taxon>Discoba</taxon>
        <taxon>Euglenozoa</taxon>
        <taxon>Kinetoplastea</taxon>
        <taxon>Metakinetoplastina</taxon>
        <taxon>Trypanosomatida</taxon>
        <taxon>Trypanosomatidae</taxon>
        <taxon>Strigomonadinae</taxon>
        <taxon>Strigomonas</taxon>
    </lineage>
</organism>
<reference evidence="2 3" key="1">
    <citation type="journal article" date="2013" name="PLoS ONE">
        <title>Predicting the Proteins of Angomonas deanei, Strigomonas culicis and Their Respective Endosymbionts Reveals New Aspects of the Trypanosomatidae Family.</title>
        <authorList>
            <person name="Motta M.C."/>
            <person name="Martins A.C."/>
            <person name="de Souza S.S."/>
            <person name="Catta-Preta C.M."/>
            <person name="Silva R."/>
            <person name="Klein C.C."/>
            <person name="de Almeida L.G."/>
            <person name="de Lima Cunha O."/>
            <person name="Ciapina L.P."/>
            <person name="Brocchi M."/>
            <person name="Colabardini A.C."/>
            <person name="de Araujo Lima B."/>
            <person name="Machado C.R."/>
            <person name="de Almeida Soares C.M."/>
            <person name="Probst C.M."/>
            <person name="de Menezes C.B."/>
            <person name="Thompson C.E."/>
            <person name="Bartholomeu D.C."/>
            <person name="Gradia D.F."/>
            <person name="Pavoni D.P."/>
            <person name="Grisard E.C."/>
            <person name="Fantinatti-Garboggini F."/>
            <person name="Marchini F.K."/>
            <person name="Rodrigues-Luiz G.F."/>
            <person name="Wagner G."/>
            <person name="Goldman G.H."/>
            <person name="Fietto J.L."/>
            <person name="Elias M.C."/>
            <person name="Goldman M.H."/>
            <person name="Sagot M.F."/>
            <person name="Pereira M."/>
            <person name="Stoco P.H."/>
            <person name="de Mendonca-Neto R.P."/>
            <person name="Teixeira S.M."/>
            <person name="Maciel T.E."/>
            <person name="de Oliveira Mendes T.A."/>
            <person name="Urmenyi T.P."/>
            <person name="de Souza W."/>
            <person name="Schenkman S."/>
            <person name="de Vasconcelos A.T."/>
        </authorList>
    </citation>
    <scope>NUCLEOTIDE SEQUENCE [LARGE SCALE GENOMIC DNA]</scope>
</reference>
<dbReference type="PANTHER" id="PTHR28661">
    <property type="entry name" value="SJOEGREN SYNDROME NUCLEAR AUTOANTIGEN 1"/>
    <property type="match status" value="1"/>
</dbReference>
<dbReference type="AlphaFoldDB" id="S9W4L4"/>
<gene>
    <name evidence="2" type="ORF">STCU_01684</name>
</gene>
<dbReference type="GO" id="GO:0036064">
    <property type="term" value="C:ciliary basal body"/>
    <property type="evidence" value="ECO:0007669"/>
    <property type="project" value="TreeGrafter"/>
</dbReference>
<name>S9W4L4_9TRYP</name>
<evidence type="ECO:0000313" key="3">
    <source>
        <dbReference type="Proteomes" id="UP000015354"/>
    </source>
</evidence>
<dbReference type="Proteomes" id="UP000015354">
    <property type="component" value="Unassembled WGS sequence"/>
</dbReference>
<keyword evidence="2" id="KW-0966">Cell projection</keyword>
<proteinExistence type="predicted"/>